<dbReference type="Gene3D" id="3.30.300.20">
    <property type="match status" value="1"/>
</dbReference>
<dbReference type="InterPro" id="IPR036102">
    <property type="entry name" value="OsmC/Ohrsf"/>
</dbReference>
<gene>
    <name evidence="2" type="ORF">GURASL_18890</name>
</gene>
<dbReference type="Proteomes" id="UP001317705">
    <property type="component" value="Chromosome"/>
</dbReference>
<dbReference type="InterPro" id="IPR015946">
    <property type="entry name" value="KH_dom-like_a/b"/>
</dbReference>
<dbReference type="InterPro" id="IPR003718">
    <property type="entry name" value="OsmC/Ohr_fam"/>
</dbReference>
<accession>A0ABM8EKE5</accession>
<sequence length="140" mass="15078">MATQLAATVSLQGDSLLIGKGHTGHEVRIDYLPPLGGDDGFMPLELLLTSLAACSCHTVLFLLRKMGKTVETFEVRAVGNRREEHPTGFTAIELRYELAGAALDAASVARAIRLAEETYCPVWAMLQGSVTLSSSYRVLA</sequence>
<dbReference type="RefSeq" id="WP_282003715.1">
    <property type="nucleotide sequence ID" value="NZ_AP027151.1"/>
</dbReference>
<organism evidence="2 3">
    <name type="scientific">Geotalea uraniireducens</name>
    <dbReference type="NCBI Taxonomy" id="351604"/>
    <lineage>
        <taxon>Bacteria</taxon>
        <taxon>Pseudomonadati</taxon>
        <taxon>Thermodesulfobacteriota</taxon>
        <taxon>Desulfuromonadia</taxon>
        <taxon>Geobacterales</taxon>
        <taxon>Geobacteraceae</taxon>
        <taxon>Geotalea</taxon>
    </lineage>
</organism>
<name>A0ABM8EKE5_9BACT</name>
<evidence type="ECO:0000313" key="3">
    <source>
        <dbReference type="Proteomes" id="UP001317705"/>
    </source>
</evidence>
<keyword evidence="1" id="KW-0812">Transmembrane</keyword>
<protein>
    <submittedName>
        <fullName evidence="2">Osmotically inducible protein OsmC</fullName>
    </submittedName>
</protein>
<dbReference type="PANTHER" id="PTHR34352:SF1">
    <property type="entry name" value="PROTEIN YHFA"/>
    <property type="match status" value="1"/>
</dbReference>
<proteinExistence type="predicted"/>
<keyword evidence="1" id="KW-0472">Membrane</keyword>
<evidence type="ECO:0000256" key="1">
    <source>
        <dbReference type="SAM" id="Phobius"/>
    </source>
</evidence>
<feature type="transmembrane region" description="Helical" evidence="1">
    <location>
        <begin position="41"/>
        <end position="63"/>
    </location>
</feature>
<dbReference type="SUPFAM" id="SSF82784">
    <property type="entry name" value="OsmC-like"/>
    <property type="match status" value="1"/>
</dbReference>
<dbReference type="Pfam" id="PF02566">
    <property type="entry name" value="OsmC"/>
    <property type="match status" value="1"/>
</dbReference>
<keyword evidence="1" id="KW-1133">Transmembrane helix</keyword>
<dbReference type="PANTHER" id="PTHR34352">
    <property type="entry name" value="PROTEIN YHFA"/>
    <property type="match status" value="1"/>
</dbReference>
<reference evidence="2 3" key="1">
    <citation type="submission" date="2022-12" db="EMBL/GenBank/DDBJ databases">
        <title>Polyphasic characterization of Geotalea uranireducens NIT-SL11 newly isolated from a complex of sewage sludge and microbially reduced graphene oxide.</title>
        <authorList>
            <person name="Xie L."/>
            <person name="Yoshida N."/>
            <person name="Meng L."/>
        </authorList>
    </citation>
    <scope>NUCLEOTIDE SEQUENCE [LARGE SCALE GENOMIC DNA]</scope>
    <source>
        <strain evidence="2 3">NIT-SL11</strain>
    </source>
</reference>
<keyword evidence="3" id="KW-1185">Reference proteome</keyword>
<dbReference type="EMBL" id="AP027151">
    <property type="protein sequence ID" value="BDV42966.1"/>
    <property type="molecule type" value="Genomic_DNA"/>
</dbReference>
<evidence type="ECO:0000313" key="2">
    <source>
        <dbReference type="EMBL" id="BDV42966.1"/>
    </source>
</evidence>